<evidence type="ECO:0000313" key="3">
    <source>
        <dbReference type="EMBL" id="THJ75284.1"/>
    </source>
</evidence>
<feature type="compositionally biased region" description="Basic residues" evidence="1">
    <location>
        <begin position="1"/>
        <end position="13"/>
    </location>
</feature>
<name>A0A4S5ES96_9ACTN</name>
<evidence type="ECO:0000313" key="4">
    <source>
        <dbReference type="Proteomes" id="UP000305282"/>
    </source>
</evidence>
<accession>A0A4S5ES96</accession>
<reference evidence="3 4" key="1">
    <citation type="submission" date="2019-04" db="EMBL/GenBank/DDBJ databases">
        <title>Draft genome sequences for three unisolated Alnus-infective Frankia Sp+ strains, AgTrS, AiOr and AvVan, the first sequenced Frankia strains able to sporulate in-planta.</title>
        <authorList>
            <person name="Bethencourt L."/>
            <person name="Vautrin F."/>
            <person name="Taib N."/>
            <person name="Dubost A."/>
            <person name="Castro-Garcia L."/>
            <person name="Imbaud O."/>
            <person name="Abrouk D."/>
            <person name="Fournier P."/>
            <person name="Briolay J."/>
            <person name="Nguyen A."/>
            <person name="Normand P."/>
            <person name="Fernandez M.P."/>
            <person name="Brochier-Armanet C."/>
            <person name="Herrera-Belaroussi A."/>
        </authorList>
    </citation>
    <scope>NUCLEOTIDE SEQUENCE [LARGE SCALE GENOMIC DNA]</scope>
    <source>
        <strain evidence="3 4">AvVan</strain>
    </source>
</reference>
<dbReference type="InterPro" id="IPR002937">
    <property type="entry name" value="Amino_oxidase"/>
</dbReference>
<dbReference type="Proteomes" id="UP000305282">
    <property type="component" value="Unassembled WGS sequence"/>
</dbReference>
<keyword evidence="4" id="KW-1185">Reference proteome</keyword>
<dbReference type="Pfam" id="PF01593">
    <property type="entry name" value="Amino_oxidase"/>
    <property type="match status" value="1"/>
</dbReference>
<organism evidence="3 4">
    <name type="scientific">Candidatus Frankia alpina</name>
    <dbReference type="NCBI Taxonomy" id="2699483"/>
    <lineage>
        <taxon>Bacteria</taxon>
        <taxon>Bacillati</taxon>
        <taxon>Actinomycetota</taxon>
        <taxon>Actinomycetes</taxon>
        <taxon>Frankiales</taxon>
        <taxon>Frankiaceae</taxon>
        <taxon>Frankia</taxon>
    </lineage>
</organism>
<dbReference type="GO" id="GO:0016491">
    <property type="term" value="F:oxidoreductase activity"/>
    <property type="evidence" value="ECO:0007669"/>
    <property type="project" value="InterPro"/>
</dbReference>
<dbReference type="InterPro" id="IPR036188">
    <property type="entry name" value="FAD/NAD-bd_sf"/>
</dbReference>
<comment type="caution">
    <text evidence="3">The sequence shown here is derived from an EMBL/GenBank/DDBJ whole genome shotgun (WGS) entry which is preliminary data.</text>
</comment>
<protein>
    <submittedName>
        <fullName evidence="3">FAD-dependent oxidoreductase</fullName>
    </submittedName>
</protein>
<dbReference type="AlphaFoldDB" id="A0A4S5ES96"/>
<proteinExistence type="predicted"/>
<feature type="domain" description="Amine oxidase" evidence="2">
    <location>
        <begin position="39"/>
        <end position="120"/>
    </location>
</feature>
<dbReference type="OrthoDB" id="9767561at2"/>
<sequence>MCPRTRRPPRRRPASLTRPTRCARPGRSSLTDPNAAAVAPSGIERAVRAHLGALYGTDTAGWTLLASYPVARALPTMTSPHVLRRPVRTPSGVYVCGDHRDTSSIQGALYSGRRAAEAVLADLGVVRPDPPAGEPQQTV</sequence>
<dbReference type="SUPFAM" id="SSF51905">
    <property type="entry name" value="FAD/NAD(P)-binding domain"/>
    <property type="match status" value="1"/>
</dbReference>
<dbReference type="PANTHER" id="PTHR42841">
    <property type="entry name" value="AMINE OXIDASE"/>
    <property type="match status" value="1"/>
</dbReference>
<evidence type="ECO:0000256" key="1">
    <source>
        <dbReference type="SAM" id="MobiDB-lite"/>
    </source>
</evidence>
<feature type="region of interest" description="Disordered" evidence="1">
    <location>
        <begin position="1"/>
        <end position="35"/>
    </location>
</feature>
<evidence type="ECO:0000259" key="2">
    <source>
        <dbReference type="Pfam" id="PF01593"/>
    </source>
</evidence>
<gene>
    <name evidence="3" type="ORF">E7Y31_06435</name>
</gene>
<dbReference type="EMBL" id="SSXH01000098">
    <property type="protein sequence ID" value="THJ75284.1"/>
    <property type="molecule type" value="Genomic_DNA"/>
</dbReference>